<evidence type="ECO:0000313" key="2">
    <source>
        <dbReference type="EMBL" id="NMQ17871.1"/>
    </source>
</evidence>
<gene>
    <name evidence="2" type="ORF">E4P82_00820</name>
</gene>
<organism evidence="2 3">
    <name type="scientific">Candidatus Competibacter phosphatis</name>
    <dbReference type="NCBI Taxonomy" id="221280"/>
    <lineage>
        <taxon>Bacteria</taxon>
        <taxon>Pseudomonadati</taxon>
        <taxon>Pseudomonadota</taxon>
        <taxon>Gammaproteobacteria</taxon>
        <taxon>Candidatus Competibacteraceae</taxon>
        <taxon>Candidatus Competibacter</taxon>
    </lineage>
</organism>
<evidence type="ECO:0000313" key="3">
    <source>
        <dbReference type="Proteomes" id="UP000760480"/>
    </source>
</evidence>
<keyword evidence="3" id="KW-1185">Reference proteome</keyword>
<dbReference type="RefSeq" id="WP_169247126.1">
    <property type="nucleotide sequence ID" value="NZ_SPMZ01000003.1"/>
</dbReference>
<sequence>MLKTMQQNKLLIAGALFAASYAGSVQAISQAEPGEAILIPYMLYDSAKGINTLTGITIPSTLGNDPTQIEIGGFANPDPGYTTAHSQRNNDCGLTGAPNNTGETGVISWWFFDDIGALKHKGTLVTGCDDFVAVDWGSIVGSSGIPSLDGMLGYMVLANNVATSGANPPLFAMYADTMVIRGNWQSAAYIPTLPLTDDATNVMLQGNNEIVYTGGEPTAYAPLSSGMALDDDDGNTNSIVRFDMRYFLDPSLNSSTELVVWLGRNCRGGADGCDRRNIPVTTFDTDRLSVAGAMNLSRILNVIDPSTLARPNNATAGFVRVQMPEVSDSNAGGFEGPDSAGVAFALIRFSTPGNSEQVQTILAHERGVK</sequence>
<proteinExistence type="predicted"/>
<feature type="chain" id="PRO_5045146313" evidence="1">
    <location>
        <begin position="28"/>
        <end position="369"/>
    </location>
</feature>
<evidence type="ECO:0000256" key="1">
    <source>
        <dbReference type="SAM" id="SignalP"/>
    </source>
</evidence>
<name>A0ABX1TIP8_9GAMM</name>
<dbReference type="Proteomes" id="UP000760480">
    <property type="component" value="Unassembled WGS sequence"/>
</dbReference>
<dbReference type="EMBL" id="SPMZ01000003">
    <property type="protein sequence ID" value="NMQ17871.1"/>
    <property type="molecule type" value="Genomic_DNA"/>
</dbReference>
<comment type="caution">
    <text evidence="2">The sequence shown here is derived from an EMBL/GenBank/DDBJ whole genome shotgun (WGS) entry which is preliminary data.</text>
</comment>
<protein>
    <submittedName>
        <fullName evidence="2">Uncharacterized protein</fullName>
    </submittedName>
</protein>
<keyword evidence="1" id="KW-0732">Signal</keyword>
<accession>A0ABX1TIP8</accession>
<reference evidence="2 3" key="1">
    <citation type="submission" date="2019-03" db="EMBL/GenBank/DDBJ databases">
        <title>Metabolic reconstructions from genomes of highly enriched 'Candidatus Accumulibacter' and 'Candidatus Competibacter' bioreactor populations.</title>
        <authorList>
            <person name="Annavajhala M.K."/>
            <person name="Welles L."/>
            <person name="Abbas B."/>
            <person name="Sorokin D."/>
            <person name="Park H."/>
            <person name="Van Loosdrecht M."/>
            <person name="Chandran K."/>
        </authorList>
    </citation>
    <scope>NUCLEOTIDE SEQUENCE [LARGE SCALE GENOMIC DNA]</scope>
    <source>
        <strain evidence="2 3">SBR_G</strain>
    </source>
</reference>
<feature type="signal peptide" evidence="1">
    <location>
        <begin position="1"/>
        <end position="27"/>
    </location>
</feature>